<feature type="transmembrane region" description="Helical" evidence="6">
    <location>
        <begin position="114"/>
        <end position="135"/>
    </location>
</feature>
<evidence type="ECO:0000256" key="4">
    <source>
        <dbReference type="ARBA" id="ARBA00022989"/>
    </source>
</evidence>
<evidence type="ECO:0000313" key="8">
    <source>
        <dbReference type="WBParaSite" id="PTRK_0000082300.1"/>
    </source>
</evidence>
<evidence type="ECO:0000313" key="7">
    <source>
        <dbReference type="Proteomes" id="UP000038045"/>
    </source>
</evidence>
<dbReference type="Proteomes" id="UP000038045">
    <property type="component" value="Unplaced"/>
</dbReference>
<reference evidence="8" key="1">
    <citation type="submission" date="2017-02" db="UniProtKB">
        <authorList>
            <consortium name="WormBaseParasite"/>
        </authorList>
    </citation>
    <scope>IDENTIFICATION</scope>
</reference>
<dbReference type="PANTHER" id="PTHR13674:SF5">
    <property type="entry name" value="UPF0389 PROTEIN CG9231"/>
    <property type="match status" value="1"/>
</dbReference>
<keyword evidence="7" id="KW-1185">Reference proteome</keyword>
<evidence type="ECO:0000256" key="6">
    <source>
        <dbReference type="SAM" id="Phobius"/>
    </source>
</evidence>
<keyword evidence="5 6" id="KW-0472">Membrane</keyword>
<keyword evidence="3 6" id="KW-0812">Transmembrane</keyword>
<keyword evidence="4 6" id="KW-1133">Transmembrane helix</keyword>
<dbReference type="GO" id="GO:0016020">
    <property type="term" value="C:membrane"/>
    <property type="evidence" value="ECO:0007669"/>
    <property type="project" value="UniProtKB-SubCell"/>
</dbReference>
<evidence type="ECO:0000256" key="1">
    <source>
        <dbReference type="ARBA" id="ARBA00004167"/>
    </source>
</evidence>
<organism evidence="7 8">
    <name type="scientific">Parastrongyloides trichosuri</name>
    <name type="common">Possum-specific nematode worm</name>
    <dbReference type="NCBI Taxonomy" id="131310"/>
    <lineage>
        <taxon>Eukaryota</taxon>
        <taxon>Metazoa</taxon>
        <taxon>Ecdysozoa</taxon>
        <taxon>Nematoda</taxon>
        <taxon>Chromadorea</taxon>
        <taxon>Rhabditida</taxon>
        <taxon>Tylenchina</taxon>
        <taxon>Panagrolaimomorpha</taxon>
        <taxon>Strongyloidoidea</taxon>
        <taxon>Strongyloididae</taxon>
        <taxon>Parastrongyloides</taxon>
    </lineage>
</organism>
<protein>
    <submittedName>
        <fullName evidence="8">Uncharacterized protein</fullName>
    </submittedName>
</protein>
<accession>A0A0N4Z1S7</accession>
<evidence type="ECO:0000256" key="5">
    <source>
        <dbReference type="ARBA" id="ARBA00023136"/>
    </source>
</evidence>
<dbReference type="InterPro" id="IPR009432">
    <property type="entry name" value="DUF1075"/>
</dbReference>
<sequence>MNVVYHRLGKTLIRQNPNIYYLRYLCSKQTHINDVTEKANNEVIQKPLYATAHDFKKIHAKTRFSAKMCPDTGVKPTEFQRKMFILTGIFKTQEEIPEYVSPGTMNRLSDRLRVLFIIVGCVFFFTLCCSSELLLAKKIEQDKKAGVIVTKM</sequence>
<name>A0A0N4Z1S7_PARTI</name>
<dbReference type="Pfam" id="PF06388">
    <property type="entry name" value="DUF1075"/>
    <property type="match status" value="1"/>
</dbReference>
<dbReference type="WBParaSite" id="PTRK_0000082300.1">
    <property type="protein sequence ID" value="PTRK_0000082300.1"/>
    <property type="gene ID" value="PTRK_0000082300"/>
</dbReference>
<dbReference type="AlphaFoldDB" id="A0A0N4Z1S7"/>
<comment type="subcellular location">
    <subcellularLocation>
        <location evidence="1">Membrane</location>
        <topology evidence="1">Single-pass membrane protein</topology>
    </subcellularLocation>
</comment>
<evidence type="ECO:0000256" key="2">
    <source>
        <dbReference type="ARBA" id="ARBA00007363"/>
    </source>
</evidence>
<evidence type="ECO:0000256" key="3">
    <source>
        <dbReference type="ARBA" id="ARBA00022692"/>
    </source>
</evidence>
<proteinExistence type="inferred from homology"/>
<comment type="similarity">
    <text evidence="2">Belongs to the UPF0389 family.</text>
</comment>
<dbReference type="PANTHER" id="PTHR13674">
    <property type="entry name" value="GROWTH AND TRANSFORMATION-DEPENDENT PROTEIN"/>
    <property type="match status" value="1"/>
</dbReference>